<dbReference type="InterPro" id="IPR039537">
    <property type="entry name" value="Retrotran_Ty1/copia-like"/>
</dbReference>
<dbReference type="Gene3D" id="3.30.420.10">
    <property type="entry name" value="Ribonuclease H-like superfamily/Ribonuclease H"/>
    <property type="match status" value="1"/>
</dbReference>
<dbReference type="Pfam" id="PF13976">
    <property type="entry name" value="gag_pre-integrs"/>
    <property type="match status" value="1"/>
</dbReference>
<dbReference type="InterPro" id="IPR001584">
    <property type="entry name" value="Integrase_cat-core"/>
</dbReference>
<keyword evidence="3" id="KW-0064">Aspartyl protease</keyword>
<evidence type="ECO:0000259" key="5">
    <source>
        <dbReference type="PROSITE" id="PS50994"/>
    </source>
</evidence>
<dbReference type="InterPro" id="IPR036397">
    <property type="entry name" value="RNaseH_sf"/>
</dbReference>
<dbReference type="ExpressionAtlas" id="A5C5Y2">
    <property type="expression patterns" value="baseline and differential"/>
</dbReference>
<accession>A5C5Y2</accession>
<dbReference type="GO" id="GO:0046872">
    <property type="term" value="F:metal ion binding"/>
    <property type="evidence" value="ECO:0007669"/>
    <property type="project" value="UniProtKB-KW"/>
</dbReference>
<evidence type="ECO:0000256" key="3">
    <source>
        <dbReference type="ARBA" id="ARBA00022750"/>
    </source>
</evidence>
<dbReference type="InterPro" id="IPR054722">
    <property type="entry name" value="PolX-like_BBD"/>
</dbReference>
<gene>
    <name evidence="6" type="ORF">VITISV_024814</name>
</gene>
<evidence type="ECO:0000256" key="1">
    <source>
        <dbReference type="ARBA" id="ARBA00022670"/>
    </source>
</evidence>
<dbReference type="GO" id="GO:0003676">
    <property type="term" value="F:nucleic acid binding"/>
    <property type="evidence" value="ECO:0007669"/>
    <property type="project" value="InterPro"/>
</dbReference>
<dbReference type="Pfam" id="PF25597">
    <property type="entry name" value="SH3_retrovirus"/>
    <property type="match status" value="1"/>
</dbReference>
<dbReference type="PANTHER" id="PTHR42648:SF22">
    <property type="entry name" value="REVERSE TRANSCRIPTASE TY1_COPIA-TYPE DOMAIN-CONTAINING PROTEIN"/>
    <property type="match status" value="1"/>
</dbReference>
<dbReference type="SUPFAM" id="SSF53098">
    <property type="entry name" value="Ribonuclease H-like"/>
    <property type="match status" value="1"/>
</dbReference>
<dbReference type="GO" id="GO:0006508">
    <property type="term" value="P:proteolysis"/>
    <property type="evidence" value="ECO:0007669"/>
    <property type="project" value="UniProtKB-KW"/>
</dbReference>
<dbReference type="GO" id="GO:0015074">
    <property type="term" value="P:DNA integration"/>
    <property type="evidence" value="ECO:0007669"/>
    <property type="project" value="InterPro"/>
</dbReference>
<dbReference type="InterPro" id="IPR057670">
    <property type="entry name" value="SH3_retrovirus"/>
</dbReference>
<dbReference type="GO" id="GO:0004190">
    <property type="term" value="F:aspartic-type endopeptidase activity"/>
    <property type="evidence" value="ECO:0007669"/>
    <property type="project" value="UniProtKB-KW"/>
</dbReference>
<keyword evidence="4" id="KW-0378">Hydrolase</keyword>
<keyword evidence="2" id="KW-0479">Metal-binding</keyword>
<feature type="domain" description="Integrase catalytic" evidence="5">
    <location>
        <begin position="469"/>
        <end position="635"/>
    </location>
</feature>
<dbReference type="Pfam" id="PF22936">
    <property type="entry name" value="Pol_BBD"/>
    <property type="match status" value="1"/>
</dbReference>
<dbReference type="PROSITE" id="PS50994">
    <property type="entry name" value="INTEGRASE"/>
    <property type="match status" value="1"/>
</dbReference>
<evidence type="ECO:0000313" key="6">
    <source>
        <dbReference type="EMBL" id="CAN68682.1"/>
    </source>
</evidence>
<keyword evidence="1" id="KW-0645">Protease</keyword>
<evidence type="ECO:0000256" key="4">
    <source>
        <dbReference type="ARBA" id="ARBA00022801"/>
    </source>
</evidence>
<dbReference type="InterPro" id="IPR012337">
    <property type="entry name" value="RNaseH-like_sf"/>
</dbReference>
<sequence>MGTGPKLGDPHFEAWDEEDSMIMAWLWNSMILEISDTCMFLATAKDIWNAIQQTYSKARDAAQVYEVKVKNVAAKQGDKTVTEYANQLKSLWQELDHYRVIKTKCPEDAAILKDFIEQDRVYDFLVGLNPEFDQVRIQILGKQEVSCFNEVVALIRREESRRCLMLNPQNTDSSAMVAGSGNNSATNMERVLVSGNGRSSQPKTQNRDYKDNLWCTYLQQNGATPQEIGSLNQEEVERMRSLICNLDKPAGTGSLAYSGKFPFSIGLNVSDITFANSWVIDSGATGHMTHSPNIFSTYFSCSSNRKIATADGSLTTVAGIGDVKISPSLILKNVLHVPRLTMNLISIQKLTQDLHCNVVFYHSHCVFQDEDSGRMIGHARERDGLYYLKAPSQSNITKGKSSHSFVSEDFSFNKEKVWLHHRRLGHPSFRVIKILFPSLFKGLDVEHFHCEVCELAKHKRVSFPISNKRSFIPFYLIHSDIWGPSPIPNITGAKWFVSFIDDCTRVTWIFLLKHKFDVSTVLPNFCSMIKTQFGVNIKRFRSDNAKDYFNQVLTPYFQREGIIHESSCVNTPQQNGVAERKNGHLLNSTRSFMFQKNVPKSFWGEAVLTTAHLINRLPSRILGFKSPMDILSTFYPNLHTTNNLVPRIFGCVAFVHVHNQNRGKLDPRALKCVFLGYSSTQKGKKTGVPESVQVQDFNPNSENEVTISNPSLQSKSHVNNDDQDLPIVVRKGIRECTNQPLYPLTHFLSFKKFSPSHRAFLVSLNTISIPTTVSEALTDEKWKQAMNVEMEALEKNKTWELVKLPTGKKPVGCKWVYTVKYRADGSIERYKARLVAKGYAQTYGIDYQETFAPVAKMNTVRVLLSLTANYNWDLQQFDVKNAFLHGELEEEIYMEVPPGYDNNLAAHIVCKLKKALYGLKQSPRAWFGRFARVIITMGYRQSQGDHMLFIKHSSSRRLTALLVYVDDIIVTGNDDKERQVLNQCLAKEFEIKALGRLKYFLKYVTDLLKETGKTACKPASTPIDPNLRLEEAENDATVDKEMYQRLVGRLIYLSHTRLDIAYVVAYRVLQYLKGTPGKGILFKRNGGLVLEAYTDADYAGSTIDRRSTSGYCTFLGGNLVTWMSKKQNVVARSSAEAEFQAMAQGVCELLWLNIVLEDLKIEWDGPMRLYCDNKSAISIAHNPVQHDRTKHIEIDRHFIKEKLDNGWICTPYVSTHGQLADILTKGLSSSVFQSFVSKLGMVNTYSPA</sequence>
<organism evidence="6">
    <name type="scientific">Vitis vinifera</name>
    <name type="common">Grape</name>
    <dbReference type="NCBI Taxonomy" id="29760"/>
    <lineage>
        <taxon>Eukaryota</taxon>
        <taxon>Viridiplantae</taxon>
        <taxon>Streptophyta</taxon>
        <taxon>Embryophyta</taxon>
        <taxon>Tracheophyta</taxon>
        <taxon>Spermatophyta</taxon>
        <taxon>Magnoliopsida</taxon>
        <taxon>eudicotyledons</taxon>
        <taxon>Gunneridae</taxon>
        <taxon>Pentapetalae</taxon>
        <taxon>rosids</taxon>
        <taxon>Vitales</taxon>
        <taxon>Vitaceae</taxon>
        <taxon>Viteae</taxon>
        <taxon>Vitis</taxon>
    </lineage>
</organism>
<dbReference type="CDD" id="cd09272">
    <property type="entry name" value="RNase_HI_RT_Ty1"/>
    <property type="match status" value="1"/>
</dbReference>
<dbReference type="SUPFAM" id="SSF56672">
    <property type="entry name" value="DNA/RNA polymerases"/>
    <property type="match status" value="1"/>
</dbReference>
<reference evidence="6" key="1">
    <citation type="journal article" date="2007" name="PLoS ONE">
        <title>The first genome sequence of an elite grapevine cultivar (Pinot noir Vitis vinifera L.): coping with a highly heterozygous genome.</title>
        <authorList>
            <person name="Velasco R."/>
            <person name="Zharkikh A."/>
            <person name="Troggio M."/>
            <person name="Cartwright D.A."/>
            <person name="Cestaro A."/>
            <person name="Pruss D."/>
            <person name="Pindo M."/>
            <person name="FitzGerald L.M."/>
            <person name="Vezzulli S."/>
            <person name="Reid J."/>
            <person name="Malacarne G."/>
            <person name="Iliev D."/>
            <person name="Coppola G."/>
            <person name="Wardell B."/>
            <person name="Micheletti D."/>
            <person name="Macalma T."/>
            <person name="Facci M."/>
            <person name="Mitchell J.T."/>
            <person name="Perazzolli M."/>
            <person name="Eldredge G."/>
            <person name="Gatto P."/>
            <person name="Oyzerski R."/>
            <person name="Moretto M."/>
            <person name="Gutin N."/>
            <person name="Stefanini M."/>
            <person name="Chen Y."/>
            <person name="Segala C."/>
            <person name="Davenport C."/>
            <person name="Dematte L."/>
            <person name="Mraz A."/>
            <person name="Battilana J."/>
            <person name="Stormo K."/>
            <person name="Costa F."/>
            <person name="Tao Q."/>
            <person name="Si-Ammour A."/>
            <person name="Harkins T."/>
            <person name="Lackey A."/>
            <person name="Perbost C."/>
            <person name="Taillon B."/>
            <person name="Stella A."/>
            <person name="Solovyev V."/>
            <person name="Fawcett J.A."/>
            <person name="Sterck L."/>
            <person name="Vandepoele K."/>
            <person name="Grando S.M."/>
            <person name="Toppo S."/>
            <person name="Moser C."/>
            <person name="Lanchbury J."/>
            <person name="Bogden R."/>
            <person name="Skolnick M."/>
            <person name="Sgaramella V."/>
            <person name="Bhatnagar S.K."/>
            <person name="Fontana P."/>
            <person name="Gutin A."/>
            <person name="Van de Peer Y."/>
            <person name="Salamini F."/>
            <person name="Viola R."/>
        </authorList>
    </citation>
    <scope>NUCLEOTIDE SEQUENCE</scope>
</reference>
<dbReference type="EMBL" id="AM483491">
    <property type="protein sequence ID" value="CAN68682.1"/>
    <property type="molecule type" value="Genomic_DNA"/>
</dbReference>
<dbReference type="Pfam" id="PF07727">
    <property type="entry name" value="RVT_2"/>
    <property type="match status" value="1"/>
</dbReference>
<name>A5C5Y2_VITVI</name>
<dbReference type="PANTHER" id="PTHR42648">
    <property type="entry name" value="TRANSPOSASE, PUTATIVE-RELATED"/>
    <property type="match status" value="1"/>
</dbReference>
<proteinExistence type="predicted"/>
<evidence type="ECO:0000256" key="2">
    <source>
        <dbReference type="ARBA" id="ARBA00022723"/>
    </source>
</evidence>
<dbReference type="InterPro" id="IPR025724">
    <property type="entry name" value="GAG-pre-integrase_dom"/>
</dbReference>
<dbReference type="AlphaFoldDB" id="A5C5Y2"/>
<protein>
    <recommendedName>
        <fullName evidence="5">Integrase catalytic domain-containing protein</fullName>
    </recommendedName>
</protein>
<dbReference type="InterPro" id="IPR013103">
    <property type="entry name" value="RVT_2"/>
</dbReference>
<dbReference type="InterPro" id="IPR043502">
    <property type="entry name" value="DNA/RNA_pol_sf"/>
</dbReference>